<keyword evidence="3" id="KW-1185">Reference proteome</keyword>
<dbReference type="RefSeq" id="WP_015614607.1">
    <property type="nucleotide sequence ID" value="NC_021182.1"/>
</dbReference>
<dbReference type="SUPFAM" id="SSF52540">
    <property type="entry name" value="P-loop containing nucleoside triphosphate hydrolases"/>
    <property type="match status" value="1"/>
</dbReference>
<evidence type="ECO:0000259" key="1">
    <source>
        <dbReference type="SMART" id="SM00382"/>
    </source>
</evidence>
<dbReference type="PATRIC" id="fig|86416.3.peg.1297"/>
<accession>R4K6Y5</accession>
<dbReference type="InterPro" id="IPR027417">
    <property type="entry name" value="P-loop_NTPase"/>
</dbReference>
<sequence length="449" mass="51532">MENATFSVSFEIRSAKLALDSMSIYRKLLDDNVISSLRLLLDYINMGKVELSCFTNLYNNFFFALAESGTNTLEAYVVDKIIFDENPFSLKSQSNIVNKSGNLIEKAAANDLVNLQLIAKLNPYIIKNQLIRYFDESEFKYIIEKLPEWEVEGDFTSEDCPNHISEIKQTLYSSSQWGECIEKLRKFHENYGCGIFAMYKAFVWERENDNGYCKGIKKPDPITLSDLIGYEKEREVVLENTEQFLKGFSANNALLHGDRGTGKSSTVKAILNKYYTEGLRMIEVPKAYLTDFPDIIRSLKDRPQKFIIFIDDLVFADDEGSYTALKAMLDGGLEHKSSNIIIYATSNRRHLVKEYFSERSNDEVRGGDSVQEKLSLADRFGINVVFSSPNKNEYLSIVDGIADKRNLNIDRELLHSEALKWELWYNGRSARTARQFIDWIEGKLAMNEL</sequence>
<dbReference type="InterPro" id="IPR008533">
    <property type="entry name" value="DUF815"/>
</dbReference>
<dbReference type="InterPro" id="IPR003593">
    <property type="entry name" value="AAA+_ATPase"/>
</dbReference>
<dbReference type="SMART" id="SM00382">
    <property type="entry name" value="AAA"/>
    <property type="match status" value="1"/>
</dbReference>
<dbReference type="AlphaFoldDB" id="R4K6Y5"/>
<dbReference type="PANTHER" id="PTHR42935:SF1">
    <property type="entry name" value="SLR0930 PROTEIN"/>
    <property type="match status" value="1"/>
</dbReference>
<protein>
    <submittedName>
        <fullName evidence="2">Putative ATPase (AAA+ superfamily)</fullName>
    </submittedName>
</protein>
<dbReference type="PANTHER" id="PTHR42935">
    <property type="entry name" value="SLR0930 PROTEIN"/>
    <property type="match status" value="1"/>
</dbReference>
<proteinExistence type="predicted"/>
<dbReference type="KEGG" id="cpas:Clopa_1297"/>
<feature type="domain" description="AAA+ ATPase" evidence="1">
    <location>
        <begin position="249"/>
        <end position="367"/>
    </location>
</feature>
<evidence type="ECO:0000313" key="2">
    <source>
        <dbReference type="EMBL" id="AGK96284.1"/>
    </source>
</evidence>
<organism evidence="2 3">
    <name type="scientific">Clostridium pasteurianum BC1</name>
    <dbReference type="NCBI Taxonomy" id="86416"/>
    <lineage>
        <taxon>Bacteria</taxon>
        <taxon>Bacillati</taxon>
        <taxon>Bacillota</taxon>
        <taxon>Clostridia</taxon>
        <taxon>Eubacteriales</taxon>
        <taxon>Clostridiaceae</taxon>
        <taxon>Clostridium</taxon>
    </lineage>
</organism>
<dbReference type="EMBL" id="CP003261">
    <property type="protein sequence ID" value="AGK96284.1"/>
    <property type="molecule type" value="Genomic_DNA"/>
</dbReference>
<reference evidence="2 3" key="1">
    <citation type="submission" date="2012-01" db="EMBL/GenBank/DDBJ databases">
        <title>Complete sequence of chromosome of Clostridium pasteurianum BC1.</title>
        <authorList>
            <consortium name="US DOE Joint Genome Institute"/>
            <person name="Lucas S."/>
            <person name="Han J."/>
            <person name="Lapidus A."/>
            <person name="Cheng J.-F."/>
            <person name="Goodwin L."/>
            <person name="Pitluck S."/>
            <person name="Peters L."/>
            <person name="Mikhailova N."/>
            <person name="Teshima H."/>
            <person name="Detter J.C."/>
            <person name="Han C."/>
            <person name="Tapia R."/>
            <person name="Land M."/>
            <person name="Hauser L."/>
            <person name="Kyrpides N."/>
            <person name="Ivanova N."/>
            <person name="Pagani I."/>
            <person name="Dunn J."/>
            <person name="Taghavi S."/>
            <person name="Francis A."/>
            <person name="van der Lelie D."/>
            <person name="Woyke T."/>
        </authorList>
    </citation>
    <scope>NUCLEOTIDE SEQUENCE [LARGE SCALE GENOMIC DNA]</scope>
    <source>
        <strain evidence="2 3">BC1</strain>
    </source>
</reference>
<dbReference type="HOGENOM" id="CLU_039512_1_1_9"/>
<dbReference type="eggNOG" id="COG2607">
    <property type="taxonomic scope" value="Bacteria"/>
</dbReference>
<evidence type="ECO:0000313" key="3">
    <source>
        <dbReference type="Proteomes" id="UP000013523"/>
    </source>
</evidence>
<gene>
    <name evidence="2" type="ORF">Clopa_1297</name>
</gene>
<dbReference type="Gene3D" id="3.40.50.300">
    <property type="entry name" value="P-loop containing nucleotide triphosphate hydrolases"/>
    <property type="match status" value="1"/>
</dbReference>
<dbReference type="OrthoDB" id="9812140at2"/>
<dbReference type="Pfam" id="PF05673">
    <property type="entry name" value="DUF815"/>
    <property type="match status" value="1"/>
</dbReference>
<dbReference type="STRING" id="86416.Clopa_1297"/>
<dbReference type="CDD" id="cd00009">
    <property type="entry name" value="AAA"/>
    <property type="match status" value="1"/>
</dbReference>
<dbReference type="Proteomes" id="UP000013523">
    <property type="component" value="Chromosome"/>
</dbReference>
<name>R4K6Y5_CLOPA</name>